<feature type="compositionally biased region" description="Basic and acidic residues" evidence="1">
    <location>
        <begin position="139"/>
        <end position="186"/>
    </location>
</feature>
<accession>A0A3E2HA47</accession>
<dbReference type="AlphaFoldDB" id="A0A3E2HA47"/>
<comment type="caution">
    <text evidence="2">The sequence shown here is derived from an EMBL/GenBank/DDBJ whole genome shotgun (WGS) entry which is preliminary data.</text>
</comment>
<evidence type="ECO:0000313" key="2">
    <source>
        <dbReference type="EMBL" id="RFU30177.1"/>
    </source>
</evidence>
<feature type="compositionally biased region" description="Polar residues" evidence="1">
    <location>
        <begin position="257"/>
        <end position="266"/>
    </location>
</feature>
<feature type="compositionally biased region" description="Polar residues" evidence="1">
    <location>
        <begin position="58"/>
        <end position="73"/>
    </location>
</feature>
<keyword evidence="3" id="KW-1185">Reference proteome</keyword>
<feature type="compositionally biased region" description="Basic and acidic residues" evidence="1">
    <location>
        <begin position="42"/>
        <end position="57"/>
    </location>
</feature>
<evidence type="ECO:0000313" key="3">
    <source>
        <dbReference type="Proteomes" id="UP000258309"/>
    </source>
</evidence>
<dbReference type="Proteomes" id="UP000258309">
    <property type="component" value="Unassembled WGS sequence"/>
</dbReference>
<sequence length="661" mass="73722">MRKRAKTNEQDLSDSEWLEERAKPNPSTVPMDGNISQYRLRYRSESDHYRNDLKRSSSFEQLLEQRTMTNTEGPDSPLPGKTSQNDPCSDASGIGPSRATAVGQGGDVSQDKTKSSSGCENSSIGGKIGSSESLQHPSSDLKGKAKEVPADHSHAQSRRDSTDSGSSKCDEELSKAKIWSPEEVKGFKSSGALSGTRSFQPSGNDFEQRGAREILDNMEDYFDSPGPDEHSSTLPVKKDKIYIQISSSYKEVAGKNRIQNTQSLARPSNEGEYNRSHSNLPQEPGNATAHSESAPGVRKTSYSMGTLTKTFAKMRRPQTLRAQDNEKTRKSSLFRLLRSFSLGDTTTSGQVSSSSPADNSDPQNSGPSRTNPSVQQYLQTEDGIVVIGEDIYTNPPENRVDQNEISTIPPVQNDPIAPWPLREHNVSKSTASSTFSFPRTSLRIFLNGTTEQLNGRRKEGVSFDALRALIQSSSDRCWIFLVEDLACYACVEEVILQRNGVQAQPYPQRMSAQFKMKLKKTHHECTHENQARLFFSRIGEDDAKRLNSIALVSQAECAVNMDSLASAINTLKTHLPNIQHAEYIIHKSDSCERQGKQNAKLFMALLRDLQDLLPNNTCLVPRGVNIHKEYDDEWKRLRRRRLQTSRSKGSENKFLSMFGWK</sequence>
<feature type="non-terminal residue" evidence="2">
    <location>
        <position position="661"/>
    </location>
</feature>
<organism evidence="2 3">
    <name type="scientific">Scytalidium lignicola</name>
    <name type="common">Hyphomycete</name>
    <dbReference type="NCBI Taxonomy" id="5539"/>
    <lineage>
        <taxon>Eukaryota</taxon>
        <taxon>Fungi</taxon>
        <taxon>Dikarya</taxon>
        <taxon>Ascomycota</taxon>
        <taxon>Pezizomycotina</taxon>
        <taxon>Leotiomycetes</taxon>
        <taxon>Leotiomycetes incertae sedis</taxon>
        <taxon>Scytalidium</taxon>
    </lineage>
</organism>
<feature type="compositionally biased region" description="Low complexity" evidence="1">
    <location>
        <begin position="122"/>
        <end position="133"/>
    </location>
</feature>
<feature type="region of interest" description="Disordered" evidence="1">
    <location>
        <begin position="1"/>
        <end position="211"/>
    </location>
</feature>
<feature type="compositionally biased region" description="Polar residues" evidence="1">
    <location>
        <begin position="191"/>
        <end position="205"/>
    </location>
</feature>
<dbReference type="EMBL" id="NCSJ02000107">
    <property type="protein sequence ID" value="RFU30177.1"/>
    <property type="molecule type" value="Genomic_DNA"/>
</dbReference>
<feature type="region of interest" description="Disordered" evidence="1">
    <location>
        <begin position="252"/>
        <end position="329"/>
    </location>
</feature>
<feature type="compositionally biased region" description="Polar residues" evidence="1">
    <location>
        <begin position="300"/>
        <end position="309"/>
    </location>
</feature>
<gene>
    <name evidence="2" type="ORF">B7463_g6172</name>
</gene>
<proteinExistence type="predicted"/>
<name>A0A3E2HA47_SCYLI</name>
<feature type="region of interest" description="Disordered" evidence="1">
    <location>
        <begin position="344"/>
        <end position="376"/>
    </location>
</feature>
<feature type="non-terminal residue" evidence="2">
    <location>
        <position position="1"/>
    </location>
</feature>
<evidence type="ECO:0000256" key="1">
    <source>
        <dbReference type="SAM" id="MobiDB-lite"/>
    </source>
</evidence>
<reference evidence="2 3" key="1">
    <citation type="submission" date="2018-05" db="EMBL/GenBank/DDBJ databases">
        <title>Draft genome sequence of Scytalidium lignicola DSM 105466, a ubiquitous saprotrophic fungus.</title>
        <authorList>
            <person name="Buettner E."/>
            <person name="Gebauer A.M."/>
            <person name="Hofrichter M."/>
            <person name="Liers C."/>
            <person name="Kellner H."/>
        </authorList>
    </citation>
    <scope>NUCLEOTIDE SEQUENCE [LARGE SCALE GENOMIC DNA]</scope>
    <source>
        <strain evidence="2 3">DSM 105466</strain>
    </source>
</reference>
<protein>
    <submittedName>
        <fullName evidence="2">Uncharacterized protein</fullName>
    </submittedName>
</protein>